<dbReference type="PANTHER" id="PTHR24198">
    <property type="entry name" value="ANKYRIN REPEAT AND PROTEIN KINASE DOMAIN-CONTAINING PROTEIN"/>
    <property type="match status" value="1"/>
</dbReference>
<evidence type="ECO:0000313" key="5">
    <source>
        <dbReference type="EMBL" id="CAE2214409.1"/>
    </source>
</evidence>
<dbReference type="SMART" id="SM00248">
    <property type="entry name" value="ANK"/>
    <property type="match status" value="5"/>
</dbReference>
<dbReference type="EMBL" id="HBKP01009299">
    <property type="protein sequence ID" value="CAE2214409.1"/>
    <property type="molecule type" value="Transcribed_RNA"/>
</dbReference>
<dbReference type="PROSITE" id="PS50297">
    <property type="entry name" value="ANK_REP_REGION"/>
    <property type="match status" value="4"/>
</dbReference>
<proteinExistence type="predicted"/>
<reference evidence="5" key="1">
    <citation type="submission" date="2021-01" db="EMBL/GenBank/DDBJ databases">
        <authorList>
            <person name="Corre E."/>
            <person name="Pelletier E."/>
            <person name="Niang G."/>
            <person name="Scheremetjew M."/>
            <person name="Finn R."/>
            <person name="Kale V."/>
            <person name="Holt S."/>
            <person name="Cochrane G."/>
            <person name="Meng A."/>
            <person name="Brown T."/>
            <person name="Cohen L."/>
        </authorList>
    </citation>
    <scope>NUCLEOTIDE SEQUENCE</scope>
    <source>
        <strain evidence="5">DIVA3 518/3/11/1/6</strain>
    </source>
</reference>
<protein>
    <submittedName>
        <fullName evidence="5">Uncharacterized protein</fullName>
    </submittedName>
</protein>
<keyword evidence="1" id="KW-0677">Repeat</keyword>
<evidence type="ECO:0000256" key="1">
    <source>
        <dbReference type="ARBA" id="ARBA00022737"/>
    </source>
</evidence>
<dbReference type="Pfam" id="PF12796">
    <property type="entry name" value="Ank_2"/>
    <property type="match status" value="1"/>
</dbReference>
<dbReference type="Pfam" id="PF00023">
    <property type="entry name" value="Ank"/>
    <property type="match status" value="2"/>
</dbReference>
<evidence type="ECO:0000256" key="4">
    <source>
        <dbReference type="SAM" id="MobiDB-lite"/>
    </source>
</evidence>
<dbReference type="Gene3D" id="1.25.40.20">
    <property type="entry name" value="Ankyrin repeat-containing domain"/>
    <property type="match status" value="2"/>
</dbReference>
<name>A0A7S4HZW6_9EUKA</name>
<feature type="repeat" description="ANK" evidence="3">
    <location>
        <begin position="131"/>
        <end position="163"/>
    </location>
</feature>
<dbReference type="AlphaFoldDB" id="A0A7S4HZW6"/>
<sequence>MSMEEEEENAHTLPPAPATVSPSISRKISIHQLVEADRAQNIPAVLQRTPALINSHNKEGYTPLHTACLKGLEECVQVLLQVGMNQSPKIEINAKDSTGWSPLHCASLNGHLACVELLIQNNADVNAVTNNGSTALHYAASWGRLDCMKILVDAGCKVDQRSTYSGQTPLHVATSKGYTHCVNYLLQKGANVIEVDTRGRSSLDLAKIEAHEDIADMLIEYKRMVPWYRRWKAFLCCQGSGELYSALPASPVKPDRLRRDSAPVHRDISLLST</sequence>
<feature type="repeat" description="ANK" evidence="3">
    <location>
        <begin position="165"/>
        <end position="197"/>
    </location>
</feature>
<feature type="repeat" description="ANK" evidence="3">
    <location>
        <begin position="98"/>
        <end position="130"/>
    </location>
</feature>
<dbReference type="PROSITE" id="PS50088">
    <property type="entry name" value="ANK_REPEAT"/>
    <property type="match status" value="4"/>
</dbReference>
<dbReference type="InterPro" id="IPR002110">
    <property type="entry name" value="Ankyrin_rpt"/>
</dbReference>
<gene>
    <name evidence="5" type="ORF">VSP0166_LOCUS6562</name>
</gene>
<dbReference type="SUPFAM" id="SSF48403">
    <property type="entry name" value="Ankyrin repeat"/>
    <property type="match status" value="1"/>
</dbReference>
<keyword evidence="2 3" id="KW-0040">ANK repeat</keyword>
<dbReference type="PANTHER" id="PTHR24198:SF165">
    <property type="entry name" value="ANKYRIN REPEAT-CONTAINING PROTEIN-RELATED"/>
    <property type="match status" value="1"/>
</dbReference>
<organism evidence="5">
    <name type="scientific">Vannella robusta</name>
    <dbReference type="NCBI Taxonomy" id="1487602"/>
    <lineage>
        <taxon>Eukaryota</taxon>
        <taxon>Amoebozoa</taxon>
        <taxon>Discosea</taxon>
        <taxon>Flabellinia</taxon>
        <taxon>Vannellidae</taxon>
        <taxon>Vannella</taxon>
    </lineage>
</organism>
<feature type="region of interest" description="Disordered" evidence="4">
    <location>
        <begin position="1"/>
        <end position="21"/>
    </location>
</feature>
<feature type="repeat" description="ANK" evidence="3">
    <location>
        <begin position="59"/>
        <end position="85"/>
    </location>
</feature>
<evidence type="ECO:0000256" key="2">
    <source>
        <dbReference type="ARBA" id="ARBA00023043"/>
    </source>
</evidence>
<dbReference type="InterPro" id="IPR036770">
    <property type="entry name" value="Ankyrin_rpt-contain_sf"/>
</dbReference>
<dbReference type="PRINTS" id="PR01415">
    <property type="entry name" value="ANKYRIN"/>
</dbReference>
<evidence type="ECO:0000256" key="3">
    <source>
        <dbReference type="PROSITE-ProRule" id="PRU00023"/>
    </source>
</evidence>
<accession>A0A7S4HZW6</accession>